<protein>
    <submittedName>
        <fullName evidence="1">HAD-superfamily hydrolase</fullName>
    </submittedName>
</protein>
<organism evidence="1 2">
    <name type="scientific">Gloeomargarita lithophora Alchichica-D10</name>
    <dbReference type="NCBI Taxonomy" id="1188229"/>
    <lineage>
        <taxon>Bacteria</taxon>
        <taxon>Bacillati</taxon>
        <taxon>Cyanobacteriota</taxon>
        <taxon>Cyanophyceae</taxon>
        <taxon>Gloeomargaritales</taxon>
        <taxon>Gloeomargaritaceae</taxon>
        <taxon>Gloeomargarita</taxon>
    </lineage>
</organism>
<proteinExistence type="predicted"/>
<dbReference type="KEGG" id="glt:GlitD10_1231"/>
<dbReference type="InterPro" id="IPR023214">
    <property type="entry name" value="HAD_sf"/>
</dbReference>
<dbReference type="STRING" id="1188229.GlitD10_1231"/>
<name>A0A1J0ACA8_9CYAN</name>
<sequence>MRSRLTTVVCPLSGVLLRDQPLRENILQELLLAENIAPRQQHSWYRGGSDREFLREIWHSYRRSVSEHYLTQLTQKYHTQCQQKLTHISPLPWYPTTQAFLQQAQEQGYQLGLQTEQNGQELLNLMNAEIPWSFSVTDYGDLADPEATLVLESTLLGIQRARAVGSWVVGVAQQMPYHWVQRHAHWAVDSLAEWDWEQFRTALSAQA</sequence>
<reference evidence="1 2" key="1">
    <citation type="submission" date="2016-10" db="EMBL/GenBank/DDBJ databases">
        <title>Description of Gloeomargarita lithophora gen. nov., sp. nov., a thylakoid-bearing basal-branching cyanobacterium with intracellular carbonates, and proposal for Gloeomargaritales ord. nov.</title>
        <authorList>
            <person name="Moreira D."/>
            <person name="Tavera R."/>
            <person name="Benzerara K."/>
            <person name="Skouri-Panet F."/>
            <person name="Couradeau E."/>
            <person name="Gerard E."/>
            <person name="Loussert C."/>
            <person name="Novelo E."/>
            <person name="Zivanovic Y."/>
            <person name="Lopez-Garcia P."/>
        </authorList>
    </citation>
    <scope>NUCLEOTIDE SEQUENCE [LARGE SCALE GENOMIC DNA]</scope>
    <source>
        <strain evidence="1 2">D10</strain>
    </source>
</reference>
<evidence type="ECO:0000313" key="2">
    <source>
        <dbReference type="Proteomes" id="UP000180235"/>
    </source>
</evidence>
<evidence type="ECO:0000313" key="1">
    <source>
        <dbReference type="EMBL" id="APB33551.1"/>
    </source>
</evidence>
<accession>A0A1J0ACA8</accession>
<dbReference type="Proteomes" id="UP000180235">
    <property type="component" value="Chromosome"/>
</dbReference>
<gene>
    <name evidence="1" type="ORF">GlitD10_1231</name>
</gene>
<dbReference type="EMBL" id="CP017675">
    <property type="protein sequence ID" value="APB33551.1"/>
    <property type="molecule type" value="Genomic_DNA"/>
</dbReference>
<keyword evidence="1" id="KW-0378">Hydrolase</keyword>
<dbReference type="Gene3D" id="1.10.150.240">
    <property type="entry name" value="Putative phosphatase, domain 2"/>
    <property type="match status" value="1"/>
</dbReference>
<dbReference type="Gene3D" id="3.40.50.1000">
    <property type="entry name" value="HAD superfamily/HAD-like"/>
    <property type="match status" value="2"/>
</dbReference>
<dbReference type="InterPro" id="IPR023198">
    <property type="entry name" value="PGP-like_dom2"/>
</dbReference>
<dbReference type="InterPro" id="IPR036412">
    <property type="entry name" value="HAD-like_sf"/>
</dbReference>
<dbReference type="GO" id="GO:0016787">
    <property type="term" value="F:hydrolase activity"/>
    <property type="evidence" value="ECO:0007669"/>
    <property type="project" value="UniProtKB-KW"/>
</dbReference>
<keyword evidence="2" id="KW-1185">Reference proteome</keyword>
<dbReference type="SUPFAM" id="SSF56784">
    <property type="entry name" value="HAD-like"/>
    <property type="match status" value="1"/>
</dbReference>
<dbReference type="AlphaFoldDB" id="A0A1J0ACA8"/>